<dbReference type="InterPro" id="IPR045079">
    <property type="entry name" value="Oxoprolinase-like"/>
</dbReference>
<evidence type="ECO:0000259" key="2">
    <source>
        <dbReference type="Pfam" id="PF05378"/>
    </source>
</evidence>
<dbReference type="Pfam" id="PF19278">
    <property type="entry name" value="Hydant_A_C"/>
    <property type="match status" value="1"/>
</dbReference>
<reference evidence="5" key="1">
    <citation type="journal article" date="2019" name="Int. J. Syst. Evol. Microbiol.">
        <title>The Global Catalogue of Microorganisms (GCM) 10K type strain sequencing project: providing services to taxonomists for standard genome sequencing and annotation.</title>
        <authorList>
            <consortium name="The Broad Institute Genomics Platform"/>
            <consortium name="The Broad Institute Genome Sequencing Center for Infectious Disease"/>
            <person name="Wu L."/>
            <person name="Ma J."/>
        </authorList>
    </citation>
    <scope>NUCLEOTIDE SEQUENCE [LARGE SCALE GENOMIC DNA]</scope>
    <source>
        <strain evidence="5">CGMCC 1.12989</strain>
    </source>
</reference>
<accession>A0ABV8RT99</accession>
<feature type="domain" description="Acetophenone carboxylase-like C-terminal" evidence="3">
    <location>
        <begin position="503"/>
        <end position="671"/>
    </location>
</feature>
<protein>
    <submittedName>
        <fullName evidence="4">Hydantoinase/oxoprolinase family protein</fullName>
    </submittedName>
</protein>
<gene>
    <name evidence="4" type="ORF">ACFO0A_12690</name>
</gene>
<dbReference type="SUPFAM" id="SSF53067">
    <property type="entry name" value="Actin-like ATPase domain"/>
    <property type="match status" value="1"/>
</dbReference>
<dbReference type="PANTHER" id="PTHR11365:SF23">
    <property type="entry name" value="HYPOTHETICAL 5-OXOPROLINASE (EUROFUNG)-RELATED"/>
    <property type="match status" value="1"/>
</dbReference>
<dbReference type="Pfam" id="PF01968">
    <property type="entry name" value="Hydantoinase_A"/>
    <property type="match status" value="1"/>
</dbReference>
<evidence type="ECO:0000313" key="5">
    <source>
        <dbReference type="Proteomes" id="UP001595828"/>
    </source>
</evidence>
<dbReference type="InterPro" id="IPR002821">
    <property type="entry name" value="Hydantoinase_A"/>
</dbReference>
<dbReference type="Proteomes" id="UP001595828">
    <property type="component" value="Unassembled WGS sequence"/>
</dbReference>
<comment type="caution">
    <text evidence="4">The sequence shown here is derived from an EMBL/GenBank/DDBJ whole genome shotgun (WGS) entry which is preliminary data.</text>
</comment>
<keyword evidence="5" id="KW-1185">Reference proteome</keyword>
<name>A0ABV8RT99_9SPHN</name>
<evidence type="ECO:0000259" key="1">
    <source>
        <dbReference type="Pfam" id="PF01968"/>
    </source>
</evidence>
<evidence type="ECO:0000259" key="3">
    <source>
        <dbReference type="Pfam" id="PF19278"/>
    </source>
</evidence>
<organism evidence="4 5">
    <name type="scientific">Novosphingobium tardum</name>
    <dbReference type="NCBI Taxonomy" id="1538021"/>
    <lineage>
        <taxon>Bacteria</taxon>
        <taxon>Pseudomonadati</taxon>
        <taxon>Pseudomonadota</taxon>
        <taxon>Alphaproteobacteria</taxon>
        <taxon>Sphingomonadales</taxon>
        <taxon>Sphingomonadaceae</taxon>
        <taxon>Novosphingobium</taxon>
    </lineage>
</organism>
<dbReference type="RefSeq" id="WP_379539375.1">
    <property type="nucleotide sequence ID" value="NZ_JBHSDR010000006.1"/>
</dbReference>
<dbReference type="Pfam" id="PF05378">
    <property type="entry name" value="Hydant_A_N"/>
    <property type="match status" value="1"/>
</dbReference>
<dbReference type="InterPro" id="IPR049517">
    <property type="entry name" value="ACX-like_C"/>
</dbReference>
<dbReference type="InterPro" id="IPR043129">
    <property type="entry name" value="ATPase_NBD"/>
</dbReference>
<dbReference type="PANTHER" id="PTHR11365">
    <property type="entry name" value="5-OXOPROLINASE RELATED"/>
    <property type="match status" value="1"/>
</dbReference>
<proteinExistence type="predicted"/>
<dbReference type="InterPro" id="IPR008040">
    <property type="entry name" value="Hydant_A_N"/>
</dbReference>
<feature type="domain" description="Hydantoinase/oxoprolinase N-terminal" evidence="2">
    <location>
        <begin position="4"/>
        <end position="184"/>
    </location>
</feature>
<sequence>MRYRLGVDVGGTFTDLLLFDNETGDFWRHKTPSTPDDSSEGILAGVTAITAEAGVDPAAIEFFLHGTTVATNAILEGKGARVGLITTEGYRDIMQIARSFVPGGLAAWIVWPKPQPLAALEDTVTVKGRMDADGNEVRPLDEDEVRAKLAALRDSGVEAITVSLINAYVDGRHERRIGEIARDILQEMPVSLSHEVLPEMQEYERTLSTVANASVRPVVGKYVSNLRTKLQDAGVTGKLSLLRSDGGLMSSQKAEEHPVNILMSGPAGGVTGALWVAKNAGFKNILTLDVGGTSTDVALIENLEPRRVRTTEVGHLSVRASSLDVKTVGAGGGSIAYVPELTGALRVGPQSAGAVPGPVAYGKGGHQPTVTDANVVLGYLPEDLLGGSFKLDREGAKKSIQGIADALGIPLMDAARGIIDIVNENMFGALRMISVQQGYDPRHFALMGFGGAGPLHVNAVARLMGSWPAISPVSPGVLCALGDATTRMRTETARSFSRLAHETDVEELVAILDEMATQTRAELVADGIPGGEVSSEFEIDVRYAGQAFEVPLTIDQATLREGGIEKILERFDDEHRRLFTFNMQTPHEIVNLRAVALGQPPHLPAAELEKGSGDPSAAKIRDHTVWMNGREQAAVIYDRSRLKQGDTIPGPAIVTEMDSTTLIENGCVGTVDPVGNILITLA</sequence>
<feature type="domain" description="Hydantoinase A/oxoprolinase" evidence="1">
    <location>
        <begin position="205"/>
        <end position="491"/>
    </location>
</feature>
<dbReference type="EMBL" id="JBHSDR010000006">
    <property type="protein sequence ID" value="MFC4295915.1"/>
    <property type="molecule type" value="Genomic_DNA"/>
</dbReference>
<evidence type="ECO:0000313" key="4">
    <source>
        <dbReference type="EMBL" id="MFC4295915.1"/>
    </source>
</evidence>